<proteinExistence type="inferred from homology"/>
<dbReference type="Pfam" id="PF09827">
    <property type="entry name" value="CRISPR_Cas2"/>
    <property type="match status" value="1"/>
</dbReference>
<keyword evidence="7 9" id="KW-0460">Magnesium</keyword>
<dbReference type="STRING" id="1123384.AJ81_06180"/>
<comment type="cofactor">
    <cofactor evidence="1 9">
        <name>Mg(2+)</name>
        <dbReference type="ChEBI" id="CHEBI:18420"/>
    </cofactor>
</comment>
<gene>
    <name evidence="9" type="primary">cas2</name>
    <name evidence="10" type="ORF">AJ81_06180</name>
</gene>
<dbReference type="PATRIC" id="fig|1123384.7.peg.1238"/>
<evidence type="ECO:0000313" key="10">
    <source>
        <dbReference type="EMBL" id="AJC73847.1"/>
    </source>
</evidence>
<evidence type="ECO:0000313" key="11">
    <source>
        <dbReference type="Proteomes" id="UP000077469"/>
    </source>
</evidence>
<dbReference type="GO" id="GO:0004521">
    <property type="term" value="F:RNA endonuclease activity"/>
    <property type="evidence" value="ECO:0007669"/>
    <property type="project" value="InterPro"/>
</dbReference>
<evidence type="ECO:0000256" key="6">
    <source>
        <dbReference type="ARBA" id="ARBA00022801"/>
    </source>
</evidence>
<dbReference type="PANTHER" id="PTHR34405">
    <property type="entry name" value="CRISPR-ASSOCIATED ENDORIBONUCLEASE CAS2"/>
    <property type="match status" value="1"/>
</dbReference>
<dbReference type="GO" id="GO:0051607">
    <property type="term" value="P:defense response to virus"/>
    <property type="evidence" value="ECO:0007669"/>
    <property type="project" value="UniProtKB-UniRule"/>
</dbReference>
<evidence type="ECO:0000256" key="4">
    <source>
        <dbReference type="ARBA" id="ARBA00022723"/>
    </source>
</evidence>
<dbReference type="GO" id="GO:0046872">
    <property type="term" value="F:metal ion binding"/>
    <property type="evidence" value="ECO:0007669"/>
    <property type="project" value="UniProtKB-UniRule"/>
</dbReference>
<dbReference type="NCBIfam" id="TIGR01573">
    <property type="entry name" value="cas2"/>
    <property type="match status" value="1"/>
</dbReference>
<reference evidence="10 11" key="1">
    <citation type="submission" date="2014-01" db="EMBL/GenBank/DDBJ databases">
        <title>Genome sequencing of Thermotog hypogea.</title>
        <authorList>
            <person name="Zhang X."/>
            <person name="Alvare G."/>
            <person name="Fristensky B."/>
            <person name="Chen L."/>
            <person name="Suen T."/>
            <person name="Chen Q."/>
            <person name="Ma K."/>
        </authorList>
    </citation>
    <scope>NUCLEOTIDE SEQUENCE [LARGE SCALE GENOMIC DNA]</scope>
    <source>
        <strain evidence="10 11">DSM 11164</strain>
    </source>
</reference>
<evidence type="ECO:0000256" key="9">
    <source>
        <dbReference type="HAMAP-Rule" id="MF_01471"/>
    </source>
</evidence>
<dbReference type="CDD" id="cd09725">
    <property type="entry name" value="Cas2_I_II_III"/>
    <property type="match status" value="1"/>
</dbReference>
<dbReference type="SUPFAM" id="SSF143430">
    <property type="entry name" value="TTP0101/SSO1404-like"/>
    <property type="match status" value="1"/>
</dbReference>
<dbReference type="KEGG" id="phy:AJ81_06180"/>
<dbReference type="AlphaFoldDB" id="A0A0X1KRA8"/>
<dbReference type="GO" id="GO:0043571">
    <property type="term" value="P:maintenance of CRISPR repeat elements"/>
    <property type="evidence" value="ECO:0007669"/>
    <property type="project" value="UniProtKB-UniRule"/>
</dbReference>
<dbReference type="OrthoDB" id="279819at2"/>
<protein>
    <recommendedName>
        <fullName evidence="9">CRISPR-associated endoribonuclease Cas2</fullName>
        <ecNumber evidence="9">3.1.-.-</ecNumber>
    </recommendedName>
</protein>
<keyword evidence="4 9" id="KW-0479">Metal-binding</keyword>
<evidence type="ECO:0000256" key="3">
    <source>
        <dbReference type="ARBA" id="ARBA00022722"/>
    </source>
</evidence>
<dbReference type="GO" id="GO:0016787">
    <property type="term" value="F:hydrolase activity"/>
    <property type="evidence" value="ECO:0007669"/>
    <property type="project" value="UniProtKB-KW"/>
</dbReference>
<comment type="function">
    <text evidence="9">CRISPR (clustered regularly interspaced short palindromic repeat), is an adaptive immune system that provides protection against mobile genetic elements (viruses, transposable elements and conjugative plasmids). CRISPR clusters contain sequences complementary to antecedent mobile elements and target invading nucleic acids. CRISPR clusters are transcribed and processed into CRISPR RNA (crRNA). Functions as a ssRNA-specific endoribonuclease. Involved in the integration of spacer DNA into the CRISPR cassette.</text>
</comment>
<keyword evidence="5 9" id="KW-0255">Endonuclease</keyword>
<comment type="subunit">
    <text evidence="9">Homodimer, forms a heterotetramer with a Cas1 homodimer.</text>
</comment>
<dbReference type="Gene3D" id="3.30.70.240">
    <property type="match status" value="1"/>
</dbReference>
<dbReference type="RefSeq" id="WP_031505409.1">
    <property type="nucleotide sequence ID" value="NC_022795.1"/>
</dbReference>
<comment type="similarity">
    <text evidence="2 9">Belongs to the CRISPR-associated endoribonuclease Cas2 protein family.</text>
</comment>
<dbReference type="Proteomes" id="UP000077469">
    <property type="component" value="Chromosome"/>
</dbReference>
<feature type="binding site" evidence="9">
    <location>
        <position position="9"/>
    </location>
    <ligand>
        <name>Mg(2+)</name>
        <dbReference type="ChEBI" id="CHEBI:18420"/>
        <note>catalytic</note>
    </ligand>
</feature>
<dbReference type="EMBL" id="CP007141">
    <property type="protein sequence ID" value="AJC73847.1"/>
    <property type="molecule type" value="Genomic_DNA"/>
</dbReference>
<dbReference type="InterPro" id="IPR021127">
    <property type="entry name" value="CRISPR_associated_Cas2"/>
</dbReference>
<dbReference type="PaxDb" id="1123384-AJ81_06180"/>
<organism evidence="10 11">
    <name type="scientific">Pseudothermotoga hypogea DSM 11164 = NBRC 106472</name>
    <dbReference type="NCBI Taxonomy" id="1123384"/>
    <lineage>
        <taxon>Bacteria</taxon>
        <taxon>Thermotogati</taxon>
        <taxon>Thermotogota</taxon>
        <taxon>Thermotogae</taxon>
        <taxon>Thermotogales</taxon>
        <taxon>Thermotogaceae</taxon>
        <taxon>Pseudothermotoga</taxon>
    </lineage>
</organism>
<evidence type="ECO:0000256" key="2">
    <source>
        <dbReference type="ARBA" id="ARBA00009959"/>
    </source>
</evidence>
<keyword evidence="6 9" id="KW-0378">Hydrolase</keyword>
<dbReference type="PANTHER" id="PTHR34405:SF1">
    <property type="entry name" value="CRISPR-ASSOCIATED ENDORIBONUCLEASE CAS2"/>
    <property type="match status" value="1"/>
</dbReference>
<dbReference type="EC" id="3.1.-.-" evidence="9"/>
<evidence type="ECO:0000256" key="5">
    <source>
        <dbReference type="ARBA" id="ARBA00022759"/>
    </source>
</evidence>
<dbReference type="InterPro" id="IPR019199">
    <property type="entry name" value="Virulence_VapD/CRISPR_Cas2"/>
</dbReference>
<evidence type="ECO:0000256" key="8">
    <source>
        <dbReference type="ARBA" id="ARBA00023118"/>
    </source>
</evidence>
<name>A0A0X1KRA8_9THEM</name>
<keyword evidence="8 9" id="KW-0051">Antiviral defense</keyword>
<accession>A0A0X1KRA8</accession>
<evidence type="ECO:0000256" key="7">
    <source>
        <dbReference type="ARBA" id="ARBA00022842"/>
    </source>
</evidence>
<keyword evidence="3 9" id="KW-0540">Nuclease</keyword>
<dbReference type="HAMAP" id="MF_01471">
    <property type="entry name" value="Cas2"/>
    <property type="match status" value="1"/>
</dbReference>
<evidence type="ECO:0000256" key="1">
    <source>
        <dbReference type="ARBA" id="ARBA00001946"/>
    </source>
</evidence>
<keyword evidence="11" id="KW-1185">Reference proteome</keyword>
<sequence>MPYYVITYDVSEQRVNKVRKILKKYFVWVQNSVFEGEISLGKLEKCKQELLQVIDQREDSIYIYKVHRLTDLDKQVIGVEKEFTDNFL</sequence>